<accession>A0A5Q3QJ07</accession>
<evidence type="ECO:0000313" key="5">
    <source>
        <dbReference type="Proteomes" id="UP000371041"/>
    </source>
</evidence>
<organism evidence="4 5">
    <name type="scientific">Allosaccharopolyspora coralli</name>
    <dbReference type="NCBI Taxonomy" id="2665642"/>
    <lineage>
        <taxon>Bacteria</taxon>
        <taxon>Bacillati</taxon>
        <taxon>Actinomycetota</taxon>
        <taxon>Actinomycetes</taxon>
        <taxon>Pseudonocardiales</taxon>
        <taxon>Pseudonocardiaceae</taxon>
        <taxon>Allosaccharopolyspora</taxon>
    </lineage>
</organism>
<keyword evidence="5" id="KW-1185">Reference proteome</keyword>
<evidence type="ECO:0000259" key="3">
    <source>
        <dbReference type="Pfam" id="PF01551"/>
    </source>
</evidence>
<evidence type="ECO:0000256" key="1">
    <source>
        <dbReference type="SAM" id="Coils"/>
    </source>
</evidence>
<dbReference type="InterPro" id="IPR016047">
    <property type="entry name" value="M23ase_b-sheet_dom"/>
</dbReference>
<feature type="compositionally biased region" description="Basic and acidic residues" evidence="2">
    <location>
        <begin position="85"/>
        <end position="96"/>
    </location>
</feature>
<dbReference type="EMBL" id="CP045929">
    <property type="protein sequence ID" value="QGK71439.1"/>
    <property type="molecule type" value="Genomic_DNA"/>
</dbReference>
<dbReference type="SUPFAM" id="SSF51261">
    <property type="entry name" value="Duplicated hybrid motif"/>
    <property type="match status" value="1"/>
</dbReference>
<sequence length="346" mass="36200">MLTLRTHSPQRLTITDCRHSVTDRDLPLGDLPRYCPPVRCHGQITNAGSPTGPGNPVRPRVIGLPRNGRATVSRLRSPGGKHPTTARDPHGEQRHERGQHRVSAPSTVMRGRIVVAAVAAGAFAAAGQSMAAGETDSGYDDYTPLASGQDAAASFGAVASSGTGGPAPAPEVLPVAQPANGDAEMEKLNKSTRIAEERAEAAAAEAARIAAEEEAKRPKIVSPAEGTFTSGFGGRWGSTHYGLDIANSIGTPINSVMDGEIIEAGSASGFGQWVRVQHDDGTITVYGHVDTITVDEGDTVEAGEQIATMGNKGFSTGPHLHFEVWNASGKKINPKPWLDERGISLS</sequence>
<evidence type="ECO:0000313" key="4">
    <source>
        <dbReference type="EMBL" id="QGK71439.1"/>
    </source>
</evidence>
<keyword evidence="1" id="KW-0175">Coiled coil</keyword>
<reference evidence="5" key="1">
    <citation type="submission" date="2019-11" db="EMBL/GenBank/DDBJ databases">
        <title>The complete genome sequence of Saccharopolyspora sp. E2A.</title>
        <authorList>
            <person name="Zhang G."/>
        </authorList>
    </citation>
    <scope>NUCLEOTIDE SEQUENCE [LARGE SCALE GENOMIC DNA]</scope>
    <source>
        <strain evidence="5">E2A</strain>
    </source>
</reference>
<dbReference type="Pfam" id="PF01551">
    <property type="entry name" value="Peptidase_M23"/>
    <property type="match status" value="1"/>
</dbReference>
<dbReference type="InterPro" id="IPR011055">
    <property type="entry name" value="Dup_hybrid_motif"/>
</dbReference>
<feature type="region of interest" description="Disordered" evidence="2">
    <location>
        <begin position="71"/>
        <end position="103"/>
    </location>
</feature>
<feature type="coiled-coil region" evidence="1">
    <location>
        <begin position="185"/>
        <end position="216"/>
    </location>
</feature>
<protein>
    <submittedName>
        <fullName evidence="4">Peptidoglycan DD-metalloendopeptidase family protein</fullName>
    </submittedName>
</protein>
<evidence type="ECO:0000256" key="2">
    <source>
        <dbReference type="SAM" id="MobiDB-lite"/>
    </source>
</evidence>
<feature type="domain" description="M23ase beta-sheet core" evidence="3">
    <location>
        <begin position="239"/>
        <end position="334"/>
    </location>
</feature>
<dbReference type="InterPro" id="IPR050570">
    <property type="entry name" value="Cell_wall_metabolism_enzyme"/>
</dbReference>
<dbReference type="GO" id="GO:0004222">
    <property type="term" value="F:metalloendopeptidase activity"/>
    <property type="evidence" value="ECO:0007669"/>
    <property type="project" value="TreeGrafter"/>
</dbReference>
<dbReference type="AlphaFoldDB" id="A0A5Q3QJ07"/>
<gene>
    <name evidence="4" type="ORF">GIY23_19710</name>
</gene>
<dbReference type="KEGG" id="sace:GIY23_19710"/>
<dbReference type="PANTHER" id="PTHR21666:SF270">
    <property type="entry name" value="MUREIN HYDROLASE ACTIVATOR ENVC"/>
    <property type="match status" value="1"/>
</dbReference>
<name>A0A5Q3QJ07_9PSEU</name>
<dbReference type="CDD" id="cd12797">
    <property type="entry name" value="M23_peptidase"/>
    <property type="match status" value="1"/>
</dbReference>
<dbReference type="Proteomes" id="UP000371041">
    <property type="component" value="Chromosome"/>
</dbReference>
<dbReference type="PANTHER" id="PTHR21666">
    <property type="entry name" value="PEPTIDASE-RELATED"/>
    <property type="match status" value="1"/>
</dbReference>
<proteinExistence type="predicted"/>
<dbReference type="Gene3D" id="2.70.70.10">
    <property type="entry name" value="Glucose Permease (Domain IIA)"/>
    <property type="match status" value="1"/>
</dbReference>